<sequence length="200" mass="22368">MTNIVIVLILASFVAVTDGNIGKCNLSTPPPGWLITNATGILEYATAGQPTNGSSFCVKQTELANSVFEFQVAYHIDLGSTEGTQLLERRFPSKLENYCVNKNTRIVYCFAFCLNETLQNMVIESALKSNQPRFVAQDIQKTTQLNWAITVMQVDYNNPNTRINASVFQNADVWCSVYIGIKPKLGFDYLYEIQLGKVFK</sequence>
<evidence type="ECO:0000256" key="1">
    <source>
        <dbReference type="SAM" id="SignalP"/>
    </source>
</evidence>
<feature type="chain" id="PRO_5003406855" evidence="1">
    <location>
        <begin position="20"/>
        <end position="200"/>
    </location>
</feature>
<dbReference type="OrthoDB" id="5824843at2759"/>
<evidence type="ECO:0000313" key="2">
    <source>
        <dbReference type="EMBL" id="EGT46198.1"/>
    </source>
</evidence>
<keyword evidence="3" id="KW-1185">Reference proteome</keyword>
<feature type="signal peptide" evidence="1">
    <location>
        <begin position="1"/>
        <end position="19"/>
    </location>
</feature>
<proteinExistence type="predicted"/>
<dbReference type="InParanoid" id="G0P671"/>
<dbReference type="eggNOG" id="ENOG502R0TA">
    <property type="taxonomic scope" value="Eukaryota"/>
</dbReference>
<organism evidence="3">
    <name type="scientific">Caenorhabditis brenneri</name>
    <name type="common">Nematode worm</name>
    <dbReference type="NCBI Taxonomy" id="135651"/>
    <lineage>
        <taxon>Eukaryota</taxon>
        <taxon>Metazoa</taxon>
        <taxon>Ecdysozoa</taxon>
        <taxon>Nematoda</taxon>
        <taxon>Chromadorea</taxon>
        <taxon>Rhabditida</taxon>
        <taxon>Rhabditina</taxon>
        <taxon>Rhabditomorpha</taxon>
        <taxon>Rhabditoidea</taxon>
        <taxon>Rhabditidae</taxon>
        <taxon>Peloderinae</taxon>
        <taxon>Caenorhabditis</taxon>
    </lineage>
</organism>
<dbReference type="AlphaFoldDB" id="G0P671"/>
<dbReference type="Proteomes" id="UP000008068">
    <property type="component" value="Unassembled WGS sequence"/>
</dbReference>
<dbReference type="EMBL" id="GL380093">
    <property type="protein sequence ID" value="EGT46198.1"/>
    <property type="molecule type" value="Genomic_DNA"/>
</dbReference>
<accession>G0P671</accession>
<dbReference type="STRING" id="135651.G0P671"/>
<reference evidence="3" key="1">
    <citation type="submission" date="2011-07" db="EMBL/GenBank/DDBJ databases">
        <authorList>
            <consortium name="Caenorhabditis brenneri Sequencing and Analysis Consortium"/>
            <person name="Wilson R.K."/>
        </authorList>
    </citation>
    <scope>NUCLEOTIDE SEQUENCE [LARGE SCALE GENOMIC DNA]</scope>
    <source>
        <strain evidence="3">PB2801</strain>
    </source>
</reference>
<keyword evidence="1" id="KW-0732">Signal</keyword>
<dbReference type="HOGENOM" id="CLU_118243_0_0_1"/>
<gene>
    <name evidence="2" type="ORF">CAEBREN_23145</name>
</gene>
<dbReference type="OMA" id="IMEWATA"/>
<evidence type="ECO:0000313" key="3">
    <source>
        <dbReference type="Proteomes" id="UP000008068"/>
    </source>
</evidence>
<name>G0P671_CAEBE</name>
<protein>
    <submittedName>
        <fullName evidence="2">Uncharacterized protein</fullName>
    </submittedName>
</protein>